<accession>A0A855XCZ5</accession>
<dbReference type="PANTHER" id="PTHR36932">
    <property type="entry name" value="CAPSULAR POLYSACCHARIDE BIOSYNTHESIS PROTEIN"/>
    <property type="match status" value="1"/>
</dbReference>
<dbReference type="Gene3D" id="3.40.50.12780">
    <property type="entry name" value="N-terminal domain of ligase-like"/>
    <property type="match status" value="1"/>
</dbReference>
<evidence type="ECO:0000313" key="1">
    <source>
        <dbReference type="EMBL" id="PWB76159.1"/>
    </source>
</evidence>
<protein>
    <submittedName>
        <fullName evidence="1">Capsule biosynthesis protein CapK</fullName>
    </submittedName>
</protein>
<sequence length="449" mass="51592">MDLLKPVVRHLTFDYFLRRDGYRIEPFVNELAGSQFRSADEIRDLQFKKLLRLLSFCRDHNKYYRERFQQAGFDPSAIKTLEDVTTVPVLTKDDIRSAGDELFSDGYSRGNTMHNRTGGSTGVPLHTYMDIPAVSFKKAATLRHNTWANLTPGDRLAAVWGDTEKRQPLRARIRNRLTDRAIYLDTLKFDEAHLARFVAEIRRYRPPVMMGHAHSIYRFAEYVKSQSITDVSFQGIITTAMVLSEVERKTIESVFNSPVFNRYGCEELSIIASECEAHEGMHVCAEGLFVEVADETEHQPGRIIITDLVNYAMPMIRYEIGDYAFTQPGICGCGRGLPRFKEVVGRTADFLYTPEKKPVFGISILDTFVIHIPGLKQVQIVQDRFEHMDFYVVRDISFSETTLSLLRKNITDIFGRQMQADIHFVEQIAQTERGKYRFSICNIPTEQLP</sequence>
<comment type="caution">
    <text evidence="1">The sequence shown here is derived from an EMBL/GenBank/DDBJ whole genome shotgun (WGS) entry which is preliminary data.</text>
</comment>
<organism evidence="1 2">
    <name type="scientific">candidate division GN15 bacterium</name>
    <dbReference type="NCBI Taxonomy" id="2072418"/>
    <lineage>
        <taxon>Bacteria</taxon>
        <taxon>candidate division GN15</taxon>
    </lineage>
</organism>
<reference evidence="1 2" key="1">
    <citation type="journal article" date="2018" name="ISME J.">
        <title>A methanotrophic archaeon couples anaerobic oxidation of methane to Fe(III) reduction.</title>
        <authorList>
            <person name="Cai C."/>
            <person name="Leu A.O."/>
            <person name="Xie G.J."/>
            <person name="Guo J."/>
            <person name="Feng Y."/>
            <person name="Zhao J.X."/>
            <person name="Tyson G.W."/>
            <person name="Yuan Z."/>
            <person name="Hu S."/>
        </authorList>
    </citation>
    <scope>NUCLEOTIDE SEQUENCE [LARGE SCALE GENOMIC DNA]</scope>
    <source>
        <strain evidence="1">FeB_12</strain>
    </source>
</reference>
<name>A0A855XCZ5_9BACT</name>
<gene>
    <name evidence="1" type="ORF">C3F09_01005</name>
</gene>
<dbReference type="Proteomes" id="UP000250918">
    <property type="component" value="Unassembled WGS sequence"/>
</dbReference>
<proteinExistence type="predicted"/>
<dbReference type="AlphaFoldDB" id="A0A855XCZ5"/>
<dbReference type="InterPro" id="IPR053158">
    <property type="entry name" value="CapK_Type1_Caps_Biosynth"/>
</dbReference>
<evidence type="ECO:0000313" key="2">
    <source>
        <dbReference type="Proteomes" id="UP000250918"/>
    </source>
</evidence>
<dbReference type="EMBL" id="PQAP01000004">
    <property type="protein sequence ID" value="PWB76159.1"/>
    <property type="molecule type" value="Genomic_DNA"/>
</dbReference>
<dbReference type="PANTHER" id="PTHR36932:SF1">
    <property type="entry name" value="CAPSULAR POLYSACCHARIDE BIOSYNTHESIS PROTEIN"/>
    <property type="match status" value="1"/>
</dbReference>
<dbReference type="InterPro" id="IPR042099">
    <property type="entry name" value="ANL_N_sf"/>
</dbReference>
<dbReference type="SUPFAM" id="SSF56801">
    <property type="entry name" value="Acetyl-CoA synthetase-like"/>
    <property type="match status" value="1"/>
</dbReference>